<organism evidence="2 3">
    <name type="scientific">Aeribacillus pallidus</name>
    <dbReference type="NCBI Taxonomy" id="33936"/>
    <lineage>
        <taxon>Bacteria</taxon>
        <taxon>Bacillati</taxon>
        <taxon>Bacillota</taxon>
        <taxon>Bacilli</taxon>
        <taxon>Bacillales</taxon>
        <taxon>Bacillaceae</taxon>
        <taxon>Aeribacillus</taxon>
    </lineage>
</organism>
<dbReference type="GO" id="GO:1902201">
    <property type="term" value="P:negative regulation of bacterial-type flagellum-dependent cell motility"/>
    <property type="evidence" value="ECO:0007669"/>
    <property type="project" value="TreeGrafter"/>
</dbReference>
<name>A0A223EAF1_9BACI</name>
<dbReference type="GO" id="GO:0005886">
    <property type="term" value="C:plasma membrane"/>
    <property type="evidence" value="ECO:0007669"/>
    <property type="project" value="TreeGrafter"/>
</dbReference>
<feature type="domain" description="GGDEF" evidence="1">
    <location>
        <begin position="469"/>
        <end position="598"/>
    </location>
</feature>
<evidence type="ECO:0000313" key="2">
    <source>
        <dbReference type="EMBL" id="ASS92171.1"/>
    </source>
</evidence>
<dbReference type="NCBIfam" id="TIGR00254">
    <property type="entry name" value="GGDEF"/>
    <property type="match status" value="1"/>
</dbReference>
<evidence type="ECO:0000313" key="3">
    <source>
        <dbReference type="Proteomes" id="UP000214606"/>
    </source>
</evidence>
<dbReference type="Gene3D" id="3.30.450.40">
    <property type="match status" value="1"/>
</dbReference>
<dbReference type="FunFam" id="3.30.70.270:FF:000001">
    <property type="entry name" value="Diguanylate cyclase domain protein"/>
    <property type="match status" value="1"/>
</dbReference>
<dbReference type="InterPro" id="IPR029787">
    <property type="entry name" value="Nucleotide_cyclase"/>
</dbReference>
<dbReference type="SUPFAM" id="SSF55073">
    <property type="entry name" value="Nucleotide cyclase"/>
    <property type="match status" value="1"/>
</dbReference>
<dbReference type="GO" id="GO:0043709">
    <property type="term" value="P:cell adhesion involved in single-species biofilm formation"/>
    <property type="evidence" value="ECO:0007669"/>
    <property type="project" value="TreeGrafter"/>
</dbReference>
<dbReference type="Gene3D" id="3.30.70.270">
    <property type="match status" value="1"/>
</dbReference>
<sequence length="601" mass="69381">MDWDHFENLFFRLLMNDSDRQHFDEFINEMFAILIKAFNLQNVSIWKEIGSNLFLCQYSSNDDVKGASKSFSFKDDEQFVVYKEKGRLFLQYSAESSPKMLLEFRGGRVLHKLSNQQLEKISKICFAMFFHGKKLYLQKTLKEKYYQLFLLTDELYSIMKEEEVLNKLYNTLRQMYPDLLCHFILPMDYSLGHEIPVKNLEQEIDQYEEAMTAFLKGDMVVRSSSNGLYIYVPIAGRQGVYGLIDVHIPLHIEQIDDVIDMIEKVAKAGGKALENAKLYEQSKQHVNDLQLINDTARKINKNLRISDTMKYMVKRMLRSFSADEAAFFIFDENKKWNMLSESTSFFHSDESKAYVDWVAQNILEQNSVFTGDISNSILGEAVYKSIMAVPMIDSEKIIGFAVVLRKEPYSFTFDMYKLMESLVSHSTLAFTNSMLREKLELLVITDPLTNLFNRKYFDEVVHQSFKEDQRGTLILIDVDNFKQINDTYGHQVGDKVLIQIAKTIRNNIREEDVGARWGGEELAIYLPKVGLKIGCEVANRIVSAVRKSTKPPVTVSCGVSCWDAAHKNDSPALLFKRADDALYQAKRNGKNQVSVLDQERA</sequence>
<dbReference type="EMBL" id="CP017703">
    <property type="protein sequence ID" value="ASS92171.1"/>
    <property type="molecule type" value="Genomic_DNA"/>
</dbReference>
<dbReference type="Pfam" id="PF00990">
    <property type="entry name" value="GGDEF"/>
    <property type="match status" value="1"/>
</dbReference>
<proteinExistence type="predicted"/>
<dbReference type="InterPro" id="IPR000160">
    <property type="entry name" value="GGDEF_dom"/>
</dbReference>
<dbReference type="InterPro" id="IPR050469">
    <property type="entry name" value="Diguanylate_Cyclase"/>
</dbReference>
<dbReference type="KEGG" id="apak:AP3564_19555"/>
<dbReference type="CDD" id="cd01949">
    <property type="entry name" value="GGDEF"/>
    <property type="match status" value="1"/>
</dbReference>
<dbReference type="InterPro" id="IPR029016">
    <property type="entry name" value="GAF-like_dom_sf"/>
</dbReference>
<dbReference type="SUPFAM" id="SSF55781">
    <property type="entry name" value="GAF domain-like"/>
    <property type="match status" value="1"/>
</dbReference>
<dbReference type="SMART" id="SM00267">
    <property type="entry name" value="GGDEF"/>
    <property type="match status" value="1"/>
</dbReference>
<dbReference type="InterPro" id="IPR043128">
    <property type="entry name" value="Rev_trsase/Diguanyl_cyclase"/>
</dbReference>
<gene>
    <name evidence="2" type="ORF">AP3564_19555</name>
</gene>
<accession>A0A223EAF1</accession>
<dbReference type="Proteomes" id="UP000214606">
    <property type="component" value="Chromosome"/>
</dbReference>
<dbReference type="AlphaFoldDB" id="A0A223EAF1"/>
<dbReference type="PANTHER" id="PTHR45138">
    <property type="entry name" value="REGULATORY COMPONENTS OF SENSORY TRANSDUCTION SYSTEM"/>
    <property type="match status" value="1"/>
</dbReference>
<dbReference type="GO" id="GO:0052621">
    <property type="term" value="F:diguanylate cyclase activity"/>
    <property type="evidence" value="ECO:0007669"/>
    <property type="project" value="TreeGrafter"/>
</dbReference>
<dbReference type="PANTHER" id="PTHR45138:SF9">
    <property type="entry name" value="DIGUANYLATE CYCLASE DGCM-RELATED"/>
    <property type="match status" value="1"/>
</dbReference>
<protein>
    <recommendedName>
        <fullName evidence="1">GGDEF domain-containing protein</fullName>
    </recommendedName>
</protein>
<dbReference type="PROSITE" id="PS50887">
    <property type="entry name" value="GGDEF"/>
    <property type="match status" value="1"/>
</dbReference>
<dbReference type="RefSeq" id="WP_094246350.1">
    <property type="nucleotide sequence ID" value="NZ_CP017703.1"/>
</dbReference>
<reference evidence="2 3" key="1">
    <citation type="submission" date="2016-10" db="EMBL/GenBank/DDBJ databases">
        <title>The whole genome sequencing and assembly of Aeribacillus pallidus KCTC3564 strain.</title>
        <authorList>
            <person name="Lee Y.-J."/>
            <person name="Park M.-K."/>
            <person name="Yi H."/>
            <person name="Bahn Y.-S."/>
            <person name="Kim J.F."/>
            <person name="Lee D.-W."/>
        </authorList>
    </citation>
    <scope>NUCLEOTIDE SEQUENCE [LARGE SCALE GENOMIC DNA]</scope>
    <source>
        <strain evidence="2 3">KCTC3564</strain>
    </source>
</reference>
<evidence type="ECO:0000259" key="1">
    <source>
        <dbReference type="PROSITE" id="PS50887"/>
    </source>
</evidence>